<dbReference type="GO" id="GO:0019825">
    <property type="term" value="F:oxygen binding"/>
    <property type="evidence" value="ECO:0007669"/>
    <property type="project" value="InterPro"/>
</dbReference>
<dbReference type="InterPro" id="IPR012292">
    <property type="entry name" value="Globin/Proto"/>
</dbReference>
<reference evidence="5 6" key="1">
    <citation type="submission" date="2008-01" db="EMBL/GenBank/DDBJ databases">
        <authorList>
            <person name="Wagner-Dobler I."/>
            <person name="Ferriera S."/>
            <person name="Johnson J."/>
            <person name="Kravitz S."/>
            <person name="Beeson K."/>
            <person name="Sutton G."/>
            <person name="Rogers Y.-H."/>
            <person name="Friedman R."/>
            <person name="Frazier M."/>
            <person name="Venter J.C."/>
        </authorList>
    </citation>
    <scope>NUCLEOTIDE SEQUENCE [LARGE SCALE GENOMIC DNA]</scope>
    <source>
        <strain evidence="6">DSM 17067 / NCIMB 14079 / DFL-11</strain>
    </source>
</reference>
<evidence type="ECO:0000256" key="3">
    <source>
        <dbReference type="PROSITE-ProRule" id="PRU00284"/>
    </source>
</evidence>
<dbReference type="CDD" id="cd11386">
    <property type="entry name" value="MCP_signal"/>
    <property type="match status" value="1"/>
</dbReference>
<name>A0A5E8H2U5_ROSAD</name>
<dbReference type="InterPro" id="IPR025991">
    <property type="entry name" value="Chemoreceptor_zinc-bind_dom"/>
</dbReference>
<dbReference type="Gene3D" id="1.10.287.950">
    <property type="entry name" value="Methyl-accepting chemotaxis protein"/>
    <property type="match status" value="1"/>
</dbReference>
<organism evidence="5 6">
    <name type="scientific">Roseibium alexandrii (strain DSM 17067 / NCIMB 14079 / DFL-11)</name>
    <name type="common">Labrenzia alexandrii</name>
    <dbReference type="NCBI Taxonomy" id="244592"/>
    <lineage>
        <taxon>Bacteria</taxon>
        <taxon>Pseudomonadati</taxon>
        <taxon>Pseudomonadota</taxon>
        <taxon>Alphaproteobacteria</taxon>
        <taxon>Hyphomicrobiales</taxon>
        <taxon>Stappiaceae</taxon>
        <taxon>Roseibium</taxon>
    </lineage>
</organism>
<comment type="caution">
    <text evidence="5">The sequence shown here is derived from an EMBL/GenBank/DDBJ whole genome shotgun (WGS) entry which is preliminary data.</text>
</comment>
<evidence type="ECO:0000259" key="4">
    <source>
        <dbReference type="PROSITE" id="PS50111"/>
    </source>
</evidence>
<evidence type="ECO:0000256" key="2">
    <source>
        <dbReference type="ARBA" id="ARBA00029447"/>
    </source>
</evidence>
<dbReference type="Gene3D" id="1.10.490.10">
    <property type="entry name" value="Globins"/>
    <property type="match status" value="1"/>
</dbReference>
<dbReference type="PROSITE" id="PS50111">
    <property type="entry name" value="CHEMOTAXIS_TRANSDUC_2"/>
    <property type="match status" value="1"/>
</dbReference>
<dbReference type="GO" id="GO:0006935">
    <property type="term" value="P:chemotaxis"/>
    <property type="evidence" value="ECO:0007669"/>
    <property type="project" value="InterPro"/>
</dbReference>
<dbReference type="InterPro" id="IPR004090">
    <property type="entry name" value="Chemotax_Me-accpt_rcpt"/>
</dbReference>
<dbReference type="CDD" id="cd01068">
    <property type="entry name" value="globin_sensor"/>
    <property type="match status" value="1"/>
</dbReference>
<feature type="domain" description="Methyl-accepting transducer" evidence="4">
    <location>
        <begin position="186"/>
        <end position="422"/>
    </location>
</feature>
<protein>
    <submittedName>
        <fullName evidence="5">Methyl-accepting chemotaxis protein</fullName>
    </submittedName>
</protein>
<dbReference type="GO" id="GO:0020037">
    <property type="term" value="F:heme binding"/>
    <property type="evidence" value="ECO:0007669"/>
    <property type="project" value="InterPro"/>
</dbReference>
<dbReference type="InterPro" id="IPR004089">
    <property type="entry name" value="MCPsignal_dom"/>
</dbReference>
<dbReference type="Pfam" id="PF00015">
    <property type="entry name" value="MCPsignal"/>
    <property type="match status" value="1"/>
</dbReference>
<gene>
    <name evidence="5" type="ORF">SADFL11_4153</name>
</gene>
<dbReference type="Gene3D" id="1.20.120.30">
    <property type="entry name" value="Aspartate receptor, ligand-binding domain"/>
    <property type="match status" value="1"/>
</dbReference>
<evidence type="ECO:0000313" key="5">
    <source>
        <dbReference type="EMBL" id="EEE46864.2"/>
    </source>
</evidence>
<dbReference type="GO" id="GO:0007165">
    <property type="term" value="P:signal transduction"/>
    <property type="evidence" value="ECO:0007669"/>
    <property type="project" value="UniProtKB-KW"/>
</dbReference>
<dbReference type="PANTHER" id="PTHR32089:SF112">
    <property type="entry name" value="LYSOZYME-LIKE PROTEIN-RELATED"/>
    <property type="match status" value="1"/>
</dbReference>
<dbReference type="Proteomes" id="UP000004703">
    <property type="component" value="Chromosome"/>
</dbReference>
<dbReference type="GO" id="GO:0016020">
    <property type="term" value="C:membrane"/>
    <property type="evidence" value="ECO:0007669"/>
    <property type="project" value="InterPro"/>
</dbReference>
<dbReference type="InterPro" id="IPR044398">
    <property type="entry name" value="Globin-sensor_dom"/>
</dbReference>
<dbReference type="EMBL" id="ACCU02000003">
    <property type="protein sequence ID" value="EEE46864.2"/>
    <property type="molecule type" value="Genomic_DNA"/>
</dbReference>
<comment type="similarity">
    <text evidence="2">Belongs to the methyl-accepting chemotaxis (MCP) protein family.</text>
</comment>
<dbReference type="SUPFAM" id="SSF46458">
    <property type="entry name" value="Globin-like"/>
    <property type="match status" value="1"/>
</dbReference>
<dbReference type="PRINTS" id="PR00260">
    <property type="entry name" value="CHEMTRNSDUCR"/>
</dbReference>
<keyword evidence="1 3" id="KW-0807">Transducer</keyword>
<dbReference type="RefSeq" id="WP_081450563.1">
    <property type="nucleotide sequence ID" value="NZ_CM011002.1"/>
</dbReference>
<evidence type="ECO:0000256" key="1">
    <source>
        <dbReference type="ARBA" id="ARBA00023224"/>
    </source>
</evidence>
<accession>A0A5E8H2U5</accession>
<dbReference type="AlphaFoldDB" id="A0A5E8H2U5"/>
<dbReference type="GO" id="GO:0004888">
    <property type="term" value="F:transmembrane signaling receptor activity"/>
    <property type="evidence" value="ECO:0007669"/>
    <property type="project" value="InterPro"/>
</dbReference>
<dbReference type="InterPro" id="IPR009050">
    <property type="entry name" value="Globin-like_sf"/>
</dbReference>
<dbReference type="InterPro" id="IPR039379">
    <property type="entry name" value="Protoglobin_sensor_dom"/>
</dbReference>
<proteinExistence type="inferred from homology"/>
<reference evidence="5 6" key="2">
    <citation type="submission" date="2013-04" db="EMBL/GenBank/DDBJ databases">
        <authorList>
            <person name="Fiebig A."/>
            <person name="Pradella S."/>
            <person name="Wagner-Doebler I."/>
        </authorList>
    </citation>
    <scope>NUCLEOTIDE SEQUENCE [LARGE SCALE GENOMIC DNA]</scope>
    <source>
        <strain evidence="6">DSM 17067 / NCIMB 14079 / DFL-11</strain>
    </source>
</reference>
<dbReference type="SUPFAM" id="SSF58104">
    <property type="entry name" value="Methyl-accepting chemotaxis protein (MCP) signaling domain"/>
    <property type="match status" value="1"/>
</dbReference>
<dbReference type="Pfam" id="PF13682">
    <property type="entry name" value="CZB"/>
    <property type="match status" value="1"/>
</dbReference>
<dbReference type="PANTHER" id="PTHR32089">
    <property type="entry name" value="METHYL-ACCEPTING CHEMOTAXIS PROTEIN MCPB"/>
    <property type="match status" value="1"/>
</dbReference>
<dbReference type="Pfam" id="PF11563">
    <property type="entry name" value="Protoglobin"/>
    <property type="match status" value="1"/>
</dbReference>
<evidence type="ECO:0000313" key="6">
    <source>
        <dbReference type="Proteomes" id="UP000004703"/>
    </source>
</evidence>
<sequence length="658" mass="72080">MSMPKPVKPSETANLSKFIDFMTPKGSSTHASKKVWKDLQSAMPDMLERFYNDMLANEELRAKMGSNAANPKLLKNAQSKHWDYIFNNDPDLEFVGQAARIGQAHVRIGLEAEWLMSAFGRMLNEAIPVLIRKHRFSQSGMTSSIQELVTRFFLDMILAQRAFETEKQRLDGIHERETTGLRNLQITADNIVELNEIVMAMALLSRNTQEANVNGESISAAADQLVASIEQISENSEGAAQEASQTNEAAKDGLNKMSAVSQAIGDISRTSRETSQSLSDLNTAANQISEFLSVIQSIADQTNLLALNATIEAARAGESGKGFAVVAAEVKTLASQTGKATEDIAQRIDALTAGMATIQTAIQGSEGAVQNGESAIASANEIMQSIDTMVGNVSERAIQITDILRQQKEASHEIARNVSNVAESNRNTDLQLGEMQTTLQHCNTHFSDNAKRFFDADSDRSLVEMARIDHVLFKKRVVDTVTGHDDWGSSVMPDHHHCRLGKWYDGIKNDRVRNHPAFKALVAPHKEVHDAGHRALLAAEEGRRQDAFDALKDLDTASNAVLDKLVLLAKAMENELQDAEARRSPRKDTTAVTQAQVDGRTQTVEIENVSRTGAALKGLIGVEKGMTVSVMIDDQERLGHVVWTDAGMTGIQFFDDAD</sequence>
<dbReference type="SMART" id="SM00283">
    <property type="entry name" value="MA"/>
    <property type="match status" value="1"/>
</dbReference>